<protein>
    <submittedName>
        <fullName evidence="4">Protein-disulfide isomerase</fullName>
    </submittedName>
</protein>
<comment type="similarity">
    <text evidence="1">Belongs to the thioredoxin family. DsbA subfamily.</text>
</comment>
<evidence type="ECO:0000313" key="5">
    <source>
        <dbReference type="Proteomes" id="UP001549110"/>
    </source>
</evidence>
<sequence>MRKSNRRIVISALGALALLGGSAIAAPLEGDMTLGDPKAKVRMIEYASLSCSHCAHFNNEVFGAFKKKYIDTGKVHYTFREILTPPRELAAAGFLTARCAGKDKYFTVVDTMFHGYEEMAKTGDARTNLVKAGEAGGLSEEQMRACVNDDAALDQLTTRVARNIAADKVSGTPTFVFNGKVVKEGPMTTAELDAAVAEASKR</sequence>
<evidence type="ECO:0000256" key="1">
    <source>
        <dbReference type="ARBA" id="ARBA00005791"/>
    </source>
</evidence>
<dbReference type="SUPFAM" id="SSF52833">
    <property type="entry name" value="Thioredoxin-like"/>
    <property type="match status" value="1"/>
</dbReference>
<reference evidence="4 5" key="1">
    <citation type="submission" date="2024-06" db="EMBL/GenBank/DDBJ databases">
        <title>Genomic Encyclopedia of Type Strains, Phase IV (KMG-IV): sequencing the most valuable type-strain genomes for metagenomic binning, comparative biology and taxonomic classification.</title>
        <authorList>
            <person name="Goeker M."/>
        </authorList>
    </citation>
    <scope>NUCLEOTIDE SEQUENCE [LARGE SCALE GENOMIC DNA]</scope>
    <source>
        <strain evidence="4 5">DSM 17809</strain>
    </source>
</reference>
<dbReference type="InterPro" id="IPR036249">
    <property type="entry name" value="Thioredoxin-like_sf"/>
</dbReference>
<evidence type="ECO:0000313" key="4">
    <source>
        <dbReference type="EMBL" id="MET3525745.1"/>
    </source>
</evidence>
<dbReference type="Pfam" id="PF13462">
    <property type="entry name" value="Thioredoxin_4"/>
    <property type="match status" value="1"/>
</dbReference>
<accession>A0ABV2EFD4</accession>
<gene>
    <name evidence="4" type="ORF">ABID41_000840</name>
</gene>
<dbReference type="EMBL" id="JBEPLU010000001">
    <property type="protein sequence ID" value="MET3525745.1"/>
    <property type="molecule type" value="Genomic_DNA"/>
</dbReference>
<organism evidence="4 5">
    <name type="scientific">Phenylobacterium koreense</name>
    <dbReference type="NCBI Taxonomy" id="266125"/>
    <lineage>
        <taxon>Bacteria</taxon>
        <taxon>Pseudomonadati</taxon>
        <taxon>Pseudomonadota</taxon>
        <taxon>Alphaproteobacteria</taxon>
        <taxon>Caulobacterales</taxon>
        <taxon>Caulobacteraceae</taxon>
        <taxon>Phenylobacterium</taxon>
    </lineage>
</organism>
<proteinExistence type="inferred from homology"/>
<feature type="chain" id="PRO_5045139072" evidence="2">
    <location>
        <begin position="26"/>
        <end position="202"/>
    </location>
</feature>
<evidence type="ECO:0000256" key="2">
    <source>
        <dbReference type="SAM" id="SignalP"/>
    </source>
</evidence>
<dbReference type="Proteomes" id="UP001549110">
    <property type="component" value="Unassembled WGS sequence"/>
</dbReference>
<dbReference type="InterPro" id="IPR012336">
    <property type="entry name" value="Thioredoxin-like_fold"/>
</dbReference>
<evidence type="ECO:0000259" key="3">
    <source>
        <dbReference type="Pfam" id="PF13462"/>
    </source>
</evidence>
<dbReference type="PANTHER" id="PTHR13887">
    <property type="entry name" value="GLUTATHIONE S-TRANSFERASE KAPPA"/>
    <property type="match status" value="1"/>
</dbReference>
<dbReference type="GO" id="GO:0016853">
    <property type="term" value="F:isomerase activity"/>
    <property type="evidence" value="ECO:0007669"/>
    <property type="project" value="UniProtKB-KW"/>
</dbReference>
<keyword evidence="2" id="KW-0732">Signal</keyword>
<keyword evidence="5" id="KW-1185">Reference proteome</keyword>
<name>A0ABV2EFD4_9CAUL</name>
<feature type="signal peptide" evidence="2">
    <location>
        <begin position="1"/>
        <end position="25"/>
    </location>
</feature>
<keyword evidence="4" id="KW-0413">Isomerase</keyword>
<dbReference type="RefSeq" id="WP_331929658.1">
    <property type="nucleotide sequence ID" value="NZ_JBEPLU010000001.1"/>
</dbReference>
<dbReference type="Gene3D" id="3.40.30.10">
    <property type="entry name" value="Glutaredoxin"/>
    <property type="match status" value="1"/>
</dbReference>
<comment type="caution">
    <text evidence="4">The sequence shown here is derived from an EMBL/GenBank/DDBJ whole genome shotgun (WGS) entry which is preliminary data.</text>
</comment>
<dbReference type="PANTHER" id="PTHR13887:SF56">
    <property type="entry name" value="THIOREDOXIN-LIKE REDUCTASE RV2466C"/>
    <property type="match status" value="1"/>
</dbReference>
<feature type="domain" description="Thioredoxin-like fold" evidence="3">
    <location>
        <begin position="29"/>
        <end position="196"/>
    </location>
</feature>